<dbReference type="InterPro" id="IPR012816">
    <property type="entry name" value="NADAR"/>
</dbReference>
<reference evidence="3" key="1">
    <citation type="submission" date="2021-01" db="EMBL/GenBank/DDBJ databases">
        <authorList>
            <person name="Corre E."/>
            <person name="Pelletier E."/>
            <person name="Niang G."/>
            <person name="Scheremetjew M."/>
            <person name="Finn R."/>
            <person name="Kale V."/>
            <person name="Holt S."/>
            <person name="Cochrane G."/>
            <person name="Meng A."/>
            <person name="Brown T."/>
            <person name="Cohen L."/>
        </authorList>
    </citation>
    <scope>NUCLEOTIDE SEQUENCE</scope>
    <source>
        <strain evidence="3">Ms1</strain>
    </source>
</reference>
<dbReference type="SUPFAM" id="SSF143990">
    <property type="entry name" value="YbiA-like"/>
    <property type="match status" value="1"/>
</dbReference>
<dbReference type="EMBL" id="HBFS01011537">
    <property type="protein sequence ID" value="CAD8914709.1"/>
    <property type="molecule type" value="Transcribed_RNA"/>
</dbReference>
<protein>
    <recommendedName>
        <fullName evidence="2">NADAR domain-containing protein</fullName>
    </recommendedName>
</protein>
<gene>
    <name evidence="3" type="ORF">BSP0115_LOCUS7962</name>
</gene>
<dbReference type="NCBIfam" id="TIGR02464">
    <property type="entry name" value="ribofla_fusion"/>
    <property type="match status" value="1"/>
</dbReference>
<organism evidence="3">
    <name type="scientific">Bicosoecida sp. CB-2014</name>
    <dbReference type="NCBI Taxonomy" id="1486930"/>
    <lineage>
        <taxon>Eukaryota</taxon>
        <taxon>Sar</taxon>
        <taxon>Stramenopiles</taxon>
        <taxon>Bigyra</taxon>
        <taxon>Opalozoa</taxon>
        <taxon>Bicosoecida</taxon>
    </lineage>
</organism>
<dbReference type="AlphaFoldDB" id="A0A7S1CBA1"/>
<name>A0A7S1CBA1_9STRA</name>
<feature type="compositionally biased region" description="Basic residues" evidence="1">
    <location>
        <begin position="298"/>
        <end position="308"/>
    </location>
</feature>
<feature type="compositionally biased region" description="Gly residues" evidence="1">
    <location>
        <begin position="62"/>
        <end position="72"/>
    </location>
</feature>
<evidence type="ECO:0000259" key="2">
    <source>
        <dbReference type="Pfam" id="PF08719"/>
    </source>
</evidence>
<proteinExistence type="predicted"/>
<evidence type="ECO:0000256" key="1">
    <source>
        <dbReference type="SAM" id="MobiDB-lite"/>
    </source>
</evidence>
<feature type="compositionally biased region" description="Basic and acidic residues" evidence="1">
    <location>
        <begin position="74"/>
        <end position="86"/>
    </location>
</feature>
<feature type="domain" description="NADAR" evidence="2">
    <location>
        <begin position="113"/>
        <end position="243"/>
    </location>
</feature>
<dbReference type="InterPro" id="IPR037238">
    <property type="entry name" value="YbiA-like_sf"/>
</dbReference>
<dbReference type="Gene3D" id="1.10.357.40">
    <property type="entry name" value="YbiA-like"/>
    <property type="match status" value="1"/>
</dbReference>
<dbReference type="Pfam" id="PF08719">
    <property type="entry name" value="NADAR"/>
    <property type="match status" value="1"/>
</dbReference>
<feature type="region of interest" description="Disordered" evidence="1">
    <location>
        <begin position="62"/>
        <end position="103"/>
    </location>
</feature>
<accession>A0A7S1CBA1</accession>
<evidence type="ECO:0000313" key="3">
    <source>
        <dbReference type="EMBL" id="CAD8914709.1"/>
    </source>
</evidence>
<sequence length="308" mass="32258">MAEAREGKDKGGDGSSEGCDATRFAFFWRAGSPFSNFHPARFSMVVRQPGLAGRVGDDGVVVGGGGGGVDGGGGDDKEAARTERGTRAAGRRARGGAGGGGAGVDDESIGDAVEFTYFCSEQAMMHGKALLFGDFEAARLVMAATKPGQCKSIGRKVRGFNDGTWKKYRVPIVYAATSCKFSQRKDLRAAMDATRGRTLVEAAPRDRIWGIGLGEAAAKAMPPAEWPGQNLLGATLTRLRDDMTAGTVPARGISLDLPVPDVGDGAVVARAPTKRERKRGEKKGGGVAAPVVEERRTRGSGKRRRSGD</sequence>
<feature type="region of interest" description="Disordered" evidence="1">
    <location>
        <begin position="264"/>
        <end position="308"/>
    </location>
</feature>
<dbReference type="CDD" id="cd15457">
    <property type="entry name" value="NADAR"/>
    <property type="match status" value="1"/>
</dbReference>